<dbReference type="Pfam" id="PF00462">
    <property type="entry name" value="Glutaredoxin"/>
    <property type="match status" value="1"/>
</dbReference>
<dbReference type="InterPro" id="IPR036249">
    <property type="entry name" value="Thioredoxin-like_sf"/>
</dbReference>
<protein>
    <recommendedName>
        <fullName evidence="5">Glutaredoxin domain-containing protein</fullName>
    </recommendedName>
</protein>
<dbReference type="Gene3D" id="3.40.30.10">
    <property type="entry name" value="Glutaredoxin"/>
    <property type="match status" value="1"/>
</dbReference>
<evidence type="ECO:0000256" key="4">
    <source>
        <dbReference type="ARBA" id="ARBA00023284"/>
    </source>
</evidence>
<comment type="similarity">
    <text evidence="2">Belongs to the glutaredoxin family. CC-type subfamily.</text>
</comment>
<dbReference type="CDD" id="cd03419">
    <property type="entry name" value="GRX_GRXh_1_2_like"/>
    <property type="match status" value="1"/>
</dbReference>
<comment type="subcellular location">
    <subcellularLocation>
        <location evidence="1">Cytoplasm</location>
    </subcellularLocation>
</comment>
<dbReference type="OrthoDB" id="418495at2759"/>
<dbReference type="GO" id="GO:0005737">
    <property type="term" value="C:cytoplasm"/>
    <property type="evidence" value="ECO:0007669"/>
    <property type="project" value="UniProtKB-SubCell"/>
</dbReference>
<dbReference type="InterPro" id="IPR011905">
    <property type="entry name" value="GlrX-like_pln_2"/>
</dbReference>
<proteinExistence type="inferred from homology"/>
<evidence type="ECO:0000313" key="6">
    <source>
        <dbReference type="EMBL" id="MQM08558.1"/>
    </source>
</evidence>
<dbReference type="InterPro" id="IPR002109">
    <property type="entry name" value="Glutaredoxin"/>
</dbReference>
<feature type="domain" description="Glutaredoxin" evidence="5">
    <location>
        <begin position="58"/>
        <end position="102"/>
    </location>
</feature>
<dbReference type="EMBL" id="NMUH01004148">
    <property type="protein sequence ID" value="MQM08558.1"/>
    <property type="molecule type" value="Genomic_DNA"/>
</dbReference>
<sequence length="175" mass="17872">MGRIQLMEEWCGQHEEDIKSGALAAAEALDRSPPLILSGGSVAAAYERVRRLASGNAVVVFSLSGCCMCHVVKRLLLGLGVGPAVYELDLEEGGADIQAVLYSIFSASSSATAVACRNGSPTGGAQSPPPPPSSSPMLPAVFVGGKLVGGLEAVMACHINGTLVPLLKDAGALWL</sequence>
<dbReference type="PROSITE" id="PS51354">
    <property type="entry name" value="GLUTAREDOXIN_2"/>
    <property type="match status" value="1"/>
</dbReference>
<gene>
    <name evidence="6" type="ORF">Taro_041411</name>
</gene>
<keyword evidence="3" id="KW-0963">Cytoplasm</keyword>
<evidence type="ECO:0000313" key="7">
    <source>
        <dbReference type="Proteomes" id="UP000652761"/>
    </source>
</evidence>
<organism evidence="6 7">
    <name type="scientific">Colocasia esculenta</name>
    <name type="common">Wild taro</name>
    <name type="synonym">Arum esculentum</name>
    <dbReference type="NCBI Taxonomy" id="4460"/>
    <lineage>
        <taxon>Eukaryota</taxon>
        <taxon>Viridiplantae</taxon>
        <taxon>Streptophyta</taxon>
        <taxon>Embryophyta</taxon>
        <taxon>Tracheophyta</taxon>
        <taxon>Spermatophyta</taxon>
        <taxon>Magnoliopsida</taxon>
        <taxon>Liliopsida</taxon>
        <taxon>Araceae</taxon>
        <taxon>Aroideae</taxon>
        <taxon>Colocasieae</taxon>
        <taxon>Colocasia</taxon>
    </lineage>
</organism>
<reference evidence="6" key="1">
    <citation type="submission" date="2017-07" db="EMBL/GenBank/DDBJ databases">
        <title>Taro Niue Genome Assembly and Annotation.</title>
        <authorList>
            <person name="Atibalentja N."/>
            <person name="Keating K."/>
            <person name="Fields C.J."/>
        </authorList>
    </citation>
    <scope>NUCLEOTIDE SEQUENCE</scope>
    <source>
        <strain evidence="6">Niue_2</strain>
        <tissue evidence="6">Leaf</tissue>
    </source>
</reference>
<evidence type="ECO:0000256" key="2">
    <source>
        <dbReference type="ARBA" id="ARBA00007568"/>
    </source>
</evidence>
<keyword evidence="4" id="KW-0676">Redox-active center</keyword>
<comment type="caution">
    <text evidence="6">The sequence shown here is derived from an EMBL/GenBank/DDBJ whole genome shotgun (WGS) entry which is preliminary data.</text>
</comment>
<evidence type="ECO:0000256" key="3">
    <source>
        <dbReference type="ARBA" id="ARBA00022490"/>
    </source>
</evidence>
<dbReference type="AlphaFoldDB" id="A0A843WPT1"/>
<dbReference type="Proteomes" id="UP000652761">
    <property type="component" value="Unassembled WGS sequence"/>
</dbReference>
<evidence type="ECO:0000256" key="1">
    <source>
        <dbReference type="ARBA" id="ARBA00004496"/>
    </source>
</evidence>
<dbReference type="SUPFAM" id="SSF52833">
    <property type="entry name" value="Thioredoxin-like"/>
    <property type="match status" value="1"/>
</dbReference>
<name>A0A843WPT1_COLES</name>
<keyword evidence="7" id="KW-1185">Reference proteome</keyword>
<evidence type="ECO:0000259" key="5">
    <source>
        <dbReference type="Pfam" id="PF00462"/>
    </source>
</evidence>
<accession>A0A843WPT1</accession>
<dbReference type="PANTHER" id="PTHR10168">
    <property type="entry name" value="GLUTAREDOXIN"/>
    <property type="match status" value="1"/>
</dbReference>